<sequence>MCSKRSSRTCTNKATFVREKNHELLLNSCRTLHYGQLSTEANSPDQPPKVLLEIPTNKRRTMLPRMPIVHTPAETRAIILETRHQEGRLSNPLPVKIISTFATTCIGGGRSDETRMMPSTANLAHLAEETESGMTMTTKKIAIIT</sequence>
<dbReference type="Proteomes" id="UP000008021">
    <property type="component" value="Chromosome 12"/>
</dbReference>
<reference evidence="1" key="1">
    <citation type="submission" date="2015-04" db="UniProtKB">
        <authorList>
            <consortium name="EnsemblPlants"/>
        </authorList>
    </citation>
    <scope>IDENTIFICATION</scope>
</reference>
<proteinExistence type="predicted"/>
<evidence type="ECO:0000313" key="2">
    <source>
        <dbReference type="Proteomes" id="UP000008021"/>
    </source>
</evidence>
<organism evidence="1">
    <name type="scientific">Oryza meridionalis</name>
    <dbReference type="NCBI Taxonomy" id="40149"/>
    <lineage>
        <taxon>Eukaryota</taxon>
        <taxon>Viridiplantae</taxon>
        <taxon>Streptophyta</taxon>
        <taxon>Embryophyta</taxon>
        <taxon>Tracheophyta</taxon>
        <taxon>Spermatophyta</taxon>
        <taxon>Magnoliopsida</taxon>
        <taxon>Liliopsida</taxon>
        <taxon>Poales</taxon>
        <taxon>Poaceae</taxon>
        <taxon>BOP clade</taxon>
        <taxon>Oryzoideae</taxon>
        <taxon>Oryzeae</taxon>
        <taxon>Oryzinae</taxon>
        <taxon>Oryza</taxon>
    </lineage>
</organism>
<evidence type="ECO:0000313" key="1">
    <source>
        <dbReference type="EnsemblPlants" id="OMERI12G03480.1"/>
    </source>
</evidence>
<dbReference type="EnsemblPlants" id="OMERI12G03480.1">
    <property type="protein sequence ID" value="OMERI12G03480.1"/>
    <property type="gene ID" value="OMERI12G03480"/>
</dbReference>
<accession>A0A0E0FAB9</accession>
<name>A0A0E0FAB9_9ORYZ</name>
<dbReference type="Gramene" id="OMERI12G03480.1">
    <property type="protein sequence ID" value="OMERI12G03480.1"/>
    <property type="gene ID" value="OMERI12G03480"/>
</dbReference>
<reference evidence="1" key="2">
    <citation type="submission" date="2018-05" db="EMBL/GenBank/DDBJ databases">
        <title>OmerRS3 (Oryza meridionalis Reference Sequence Version 3).</title>
        <authorList>
            <person name="Zhang J."/>
            <person name="Kudrna D."/>
            <person name="Lee S."/>
            <person name="Talag J."/>
            <person name="Welchert J."/>
            <person name="Wing R.A."/>
        </authorList>
    </citation>
    <scope>NUCLEOTIDE SEQUENCE [LARGE SCALE GENOMIC DNA]</scope>
    <source>
        <strain evidence="1">cv. OR44</strain>
    </source>
</reference>
<keyword evidence="2" id="KW-1185">Reference proteome</keyword>
<dbReference type="AlphaFoldDB" id="A0A0E0FAB9"/>
<dbReference type="HOGENOM" id="CLU_1789987_0_0_1"/>
<protein>
    <submittedName>
        <fullName evidence="1">Uncharacterized protein</fullName>
    </submittedName>
</protein>